<dbReference type="AlphaFoldDB" id="A0A6M3JEW9"/>
<name>A0A6M3JEW9_9ZZZZ</name>
<sequence length="74" mass="8596">MIVVDTREGQTNTAEFRYHTGNKVIYTHKTNNNMTVRWYKAGKLVETHISEYDWLNGLISDAKINSTVDEIYLS</sequence>
<evidence type="ECO:0000313" key="1">
    <source>
        <dbReference type="EMBL" id="QJA68749.1"/>
    </source>
</evidence>
<reference evidence="1" key="1">
    <citation type="submission" date="2020-03" db="EMBL/GenBank/DDBJ databases">
        <title>The deep terrestrial virosphere.</title>
        <authorList>
            <person name="Holmfeldt K."/>
            <person name="Nilsson E."/>
            <person name="Simone D."/>
            <person name="Lopez-Fernandez M."/>
            <person name="Wu X."/>
            <person name="de Brujin I."/>
            <person name="Lundin D."/>
            <person name="Andersson A."/>
            <person name="Bertilsson S."/>
            <person name="Dopson M."/>
        </authorList>
    </citation>
    <scope>NUCLEOTIDE SEQUENCE</scope>
    <source>
        <strain evidence="1">MM415A05810</strain>
    </source>
</reference>
<protein>
    <submittedName>
        <fullName evidence="1">Uncharacterized protein</fullName>
    </submittedName>
</protein>
<proteinExistence type="predicted"/>
<gene>
    <name evidence="1" type="ORF">MM415A05810_0001</name>
</gene>
<accession>A0A6M3JEW9</accession>
<dbReference type="EMBL" id="MT141646">
    <property type="protein sequence ID" value="QJA68749.1"/>
    <property type="molecule type" value="Genomic_DNA"/>
</dbReference>
<organism evidence="1">
    <name type="scientific">viral metagenome</name>
    <dbReference type="NCBI Taxonomy" id="1070528"/>
    <lineage>
        <taxon>unclassified sequences</taxon>
        <taxon>metagenomes</taxon>
        <taxon>organismal metagenomes</taxon>
    </lineage>
</organism>